<dbReference type="Pfam" id="PF00497">
    <property type="entry name" value="SBP_bac_3"/>
    <property type="match status" value="2"/>
</dbReference>
<reference evidence="3 4" key="1">
    <citation type="submission" date="2020-02" db="EMBL/GenBank/DDBJ databases">
        <title>Shewanella WXL01 sp. nov., a marine bacterium isolated from green algae in Luhuitou Fringing Reef (Northern South China Sea).</title>
        <authorList>
            <person name="Wang X."/>
        </authorList>
    </citation>
    <scope>NUCLEOTIDE SEQUENCE [LARGE SCALE GENOMIC DNA]</scope>
    <source>
        <strain evidence="3 4">MCCC 1A01895</strain>
    </source>
</reference>
<dbReference type="SUPFAM" id="SSF53850">
    <property type="entry name" value="Periplasmic binding protein-like II"/>
    <property type="match status" value="3"/>
</dbReference>
<dbReference type="Proteomes" id="UP000811844">
    <property type="component" value="Unassembled WGS sequence"/>
</dbReference>
<sequence length="926" mass="104146">MSFFAYSHVALPNNEKVSYTIVMGKKAFPYQYVDEQGHPSGVLVDLWREWAEVTHSEVIFKPMMWQQALEYSAKHQHVIHAGLAQSPSRLQRYTFAEPISSFSSYLYLHKSIADKSQISQLLPYQIGVVQGQIHQESLLAIEPQLSIKSYPNQKALLDAVALGKIMIFVATDGFQRLLNNNNKISRDYSASQRLPIEKLALAPAISHTNLELLATINSGFKMISDDVYRQIERRWLGFHSKDKGILIAMQTNVEPFADIGVDGLPQGLLVDLWKLWSQKTSIDIDFVTGNMQSSVSLIKRQLADVHIGFPESQQMRSGLKQAWKVLSIKSRLFSLNQNLITSSQFSEGFRIGAFPTSPYISQLKAAFPYAQIHYFNDIESMVQANRMDEIDGFIASAAMTSHYLLTHKLWPDFTQYQEIAFSTDLYSLTRVNDNELAATIKAGFALISDQELFELEQKWLINPADRQQINRIKQISLTNTQRQYLNSLGAIKLGYVANWAPMEFTGNNGEFLGINAEIKNHLMQQLDISIIPVAYANFSDLLADLNVGRIQMVASIARTPQREAHLTFSKPYWPAPWGVMTHLTQAPVFNVNQLASQRIAIIKGYDLTTQLTTQFPTINVIEVDNVEAGIAHMINGDADMFIDKVATLANVLQTNKYPSLELSLLADLSDTQSQLAVFNGVAPMMPMINRSLATISDADKSNMYQKWITVDIKKNMATYQRWVKILMAGLLALSSIAIVIILSNRRLNIEVRKRKTAENQLLQLAHFDPVTQLANRTLLDTRLHQAINQHQLNGQQFALMFIDLDGFKAVNDVHGHQVGDRLLKEVGKILLREVSRSDTVGRFGGDEFVILLNTIPSKEAVSIVSRHILQSLNALKHIEHQSVVISASIGIGIYPEDGVTAQDLLNKSDHLMYQAKKFGGHQHKLS</sequence>
<dbReference type="PANTHER" id="PTHR46663">
    <property type="entry name" value="DIGUANYLATE CYCLASE DGCT-RELATED"/>
    <property type="match status" value="1"/>
</dbReference>
<evidence type="ECO:0000259" key="2">
    <source>
        <dbReference type="PROSITE" id="PS50887"/>
    </source>
</evidence>
<dbReference type="Pfam" id="PF00990">
    <property type="entry name" value="GGDEF"/>
    <property type="match status" value="1"/>
</dbReference>
<dbReference type="RefSeq" id="WP_194823869.1">
    <property type="nucleotide sequence ID" value="NZ_JAAIKR010000005.1"/>
</dbReference>
<dbReference type="InterPro" id="IPR000160">
    <property type="entry name" value="GGDEF_dom"/>
</dbReference>
<comment type="caution">
    <text evidence="3">The sequence shown here is derived from an EMBL/GenBank/DDBJ whole genome shotgun (WGS) entry which is preliminary data.</text>
</comment>
<dbReference type="CDD" id="cd01007">
    <property type="entry name" value="PBP2_BvgS_HisK_like"/>
    <property type="match status" value="1"/>
</dbReference>
<feature type="transmembrane region" description="Helical" evidence="1">
    <location>
        <begin position="722"/>
        <end position="744"/>
    </location>
</feature>
<dbReference type="InterPro" id="IPR001638">
    <property type="entry name" value="Solute-binding_3/MltF_N"/>
</dbReference>
<dbReference type="InterPro" id="IPR043128">
    <property type="entry name" value="Rev_trsase/Diguanyl_cyclase"/>
</dbReference>
<evidence type="ECO:0000256" key="1">
    <source>
        <dbReference type="SAM" id="Phobius"/>
    </source>
</evidence>
<keyword evidence="1" id="KW-0812">Transmembrane</keyword>
<name>A0ABS5I1U7_9GAMM</name>
<dbReference type="CDD" id="cd01949">
    <property type="entry name" value="GGDEF"/>
    <property type="match status" value="1"/>
</dbReference>
<dbReference type="Gene3D" id="3.40.190.10">
    <property type="entry name" value="Periplasmic binding protein-like II"/>
    <property type="match status" value="6"/>
</dbReference>
<keyword evidence="4" id="KW-1185">Reference proteome</keyword>
<dbReference type="Gene3D" id="3.30.70.270">
    <property type="match status" value="1"/>
</dbReference>
<dbReference type="SMART" id="SM00062">
    <property type="entry name" value="PBPb"/>
    <property type="match status" value="2"/>
</dbReference>
<evidence type="ECO:0000313" key="3">
    <source>
        <dbReference type="EMBL" id="MBR9727881.1"/>
    </source>
</evidence>
<accession>A0ABS5I1U7</accession>
<dbReference type="NCBIfam" id="TIGR00254">
    <property type="entry name" value="GGDEF"/>
    <property type="match status" value="1"/>
</dbReference>
<dbReference type="InterPro" id="IPR029787">
    <property type="entry name" value="Nucleotide_cyclase"/>
</dbReference>
<dbReference type="EMBL" id="JAAIKR010000005">
    <property type="protein sequence ID" value="MBR9727881.1"/>
    <property type="molecule type" value="Genomic_DNA"/>
</dbReference>
<dbReference type="SMART" id="SM00267">
    <property type="entry name" value="GGDEF"/>
    <property type="match status" value="1"/>
</dbReference>
<dbReference type="PROSITE" id="PS50887">
    <property type="entry name" value="GGDEF"/>
    <property type="match status" value="1"/>
</dbReference>
<proteinExistence type="predicted"/>
<dbReference type="SUPFAM" id="SSF55073">
    <property type="entry name" value="Nucleotide cyclase"/>
    <property type="match status" value="1"/>
</dbReference>
<organism evidence="3 4">
    <name type="scientific">Shewanella intestini</name>
    <dbReference type="NCBI Taxonomy" id="2017544"/>
    <lineage>
        <taxon>Bacteria</taxon>
        <taxon>Pseudomonadati</taxon>
        <taxon>Pseudomonadota</taxon>
        <taxon>Gammaproteobacteria</taxon>
        <taxon>Alteromonadales</taxon>
        <taxon>Shewanellaceae</taxon>
        <taxon>Shewanella</taxon>
    </lineage>
</organism>
<evidence type="ECO:0000313" key="4">
    <source>
        <dbReference type="Proteomes" id="UP000811844"/>
    </source>
</evidence>
<keyword evidence="1" id="KW-1133">Transmembrane helix</keyword>
<keyword evidence="1" id="KW-0472">Membrane</keyword>
<feature type="domain" description="GGDEF" evidence="2">
    <location>
        <begin position="795"/>
        <end position="926"/>
    </location>
</feature>
<dbReference type="PANTHER" id="PTHR46663:SF2">
    <property type="entry name" value="GGDEF DOMAIN-CONTAINING PROTEIN"/>
    <property type="match status" value="1"/>
</dbReference>
<gene>
    <name evidence="3" type="ORF">G3R48_07765</name>
</gene>
<dbReference type="InterPro" id="IPR052163">
    <property type="entry name" value="DGC-Regulatory_Protein"/>
</dbReference>
<protein>
    <submittedName>
        <fullName evidence="3">Transporter substrate-binding domain-containing protein</fullName>
    </submittedName>
</protein>